<dbReference type="Proteomes" id="UP000290189">
    <property type="component" value="Unassembled WGS sequence"/>
</dbReference>
<feature type="region of interest" description="Disordered" evidence="1">
    <location>
        <begin position="1"/>
        <end position="50"/>
    </location>
</feature>
<evidence type="ECO:0000313" key="3">
    <source>
        <dbReference type="Proteomes" id="UP000290189"/>
    </source>
</evidence>
<gene>
    <name evidence="2" type="ORF">PLBR_LOCUS7390</name>
</gene>
<protein>
    <submittedName>
        <fullName evidence="2">Uncharacterized protein</fullName>
    </submittedName>
</protein>
<reference evidence="2 3" key="1">
    <citation type="submission" date="2018-03" db="EMBL/GenBank/DDBJ databases">
        <authorList>
            <person name="Fogelqvist J."/>
        </authorList>
    </citation>
    <scope>NUCLEOTIDE SEQUENCE [LARGE SCALE GENOMIC DNA]</scope>
</reference>
<geneLocation type="mitochondrion" evidence="2"/>
<dbReference type="EMBL" id="OVEO01000013">
    <property type="protein sequence ID" value="SPR00175.1"/>
    <property type="molecule type" value="Genomic_DNA"/>
</dbReference>
<feature type="compositionally biased region" description="Low complexity" evidence="1">
    <location>
        <begin position="1"/>
        <end position="18"/>
    </location>
</feature>
<evidence type="ECO:0000313" key="2">
    <source>
        <dbReference type="EMBL" id="SPR00175.1"/>
    </source>
</evidence>
<sequence>MAGPGSSLSSSSSSSSSSATPMLPPVPALAGGSRRRRRRPAFIGGPPEPSPVGVIAVVARDIGPSVDIVRKPVFRQSTEFAPAPSSSSGATEPVQALLPAVTAFMESLLTEFAALYQKMDSVASTLQVVAGTGSLSGD</sequence>
<proteinExistence type="predicted"/>
<organism evidence="2 3">
    <name type="scientific">Plasmodiophora brassicae</name>
    <name type="common">Clubroot disease agent</name>
    <dbReference type="NCBI Taxonomy" id="37360"/>
    <lineage>
        <taxon>Eukaryota</taxon>
        <taxon>Sar</taxon>
        <taxon>Rhizaria</taxon>
        <taxon>Endomyxa</taxon>
        <taxon>Phytomyxea</taxon>
        <taxon>Plasmodiophorida</taxon>
        <taxon>Plasmodiophoridae</taxon>
        <taxon>Plasmodiophora</taxon>
    </lineage>
</organism>
<evidence type="ECO:0000256" key="1">
    <source>
        <dbReference type="SAM" id="MobiDB-lite"/>
    </source>
</evidence>
<keyword evidence="2" id="KW-0496">Mitochondrion</keyword>
<dbReference type="AlphaFoldDB" id="A0A3P3YJ44"/>
<accession>A0A3P3YJ44</accession>
<name>A0A3P3YJ44_PLABS</name>